<dbReference type="Pfam" id="PF07883">
    <property type="entry name" value="Cupin_2"/>
    <property type="match status" value="1"/>
</dbReference>
<name>A0ABR7IUU3_9FLAO</name>
<comment type="caution">
    <text evidence="2">The sequence shown here is derived from an EMBL/GenBank/DDBJ whole genome shotgun (WGS) entry which is preliminary data.</text>
</comment>
<accession>A0ABR7IUU3</accession>
<evidence type="ECO:0000313" key="2">
    <source>
        <dbReference type="EMBL" id="MBC5833555.1"/>
    </source>
</evidence>
<protein>
    <submittedName>
        <fullName evidence="2">Cupin domain-containing protein</fullName>
    </submittedName>
</protein>
<feature type="domain" description="Cupin type-2" evidence="1">
    <location>
        <begin position="140"/>
        <end position="197"/>
    </location>
</feature>
<dbReference type="SUPFAM" id="SSF51182">
    <property type="entry name" value="RmlC-like cupins"/>
    <property type="match status" value="1"/>
</dbReference>
<dbReference type="Proteomes" id="UP000605990">
    <property type="component" value="Unassembled WGS sequence"/>
</dbReference>
<keyword evidence="3" id="KW-1185">Reference proteome</keyword>
<dbReference type="InterPro" id="IPR011051">
    <property type="entry name" value="RmlC_Cupin_sf"/>
</dbReference>
<dbReference type="Gene3D" id="2.60.120.10">
    <property type="entry name" value="Jelly Rolls"/>
    <property type="match status" value="1"/>
</dbReference>
<evidence type="ECO:0000259" key="1">
    <source>
        <dbReference type="Pfam" id="PF07883"/>
    </source>
</evidence>
<dbReference type="InterPro" id="IPR013096">
    <property type="entry name" value="Cupin_2"/>
</dbReference>
<gene>
    <name evidence="2" type="ORF">H8R27_01530</name>
</gene>
<proteinExistence type="predicted"/>
<dbReference type="InterPro" id="IPR014710">
    <property type="entry name" value="RmlC-like_jellyroll"/>
</dbReference>
<evidence type="ECO:0000313" key="3">
    <source>
        <dbReference type="Proteomes" id="UP000605990"/>
    </source>
</evidence>
<organism evidence="2 3">
    <name type="scientific">Flavobacterium bernardetii</name>
    <dbReference type="NCBI Taxonomy" id="2813823"/>
    <lineage>
        <taxon>Bacteria</taxon>
        <taxon>Pseudomonadati</taxon>
        <taxon>Bacteroidota</taxon>
        <taxon>Flavobacteriia</taxon>
        <taxon>Flavobacteriales</taxon>
        <taxon>Flavobacteriaceae</taxon>
        <taxon>Flavobacterium</taxon>
    </lineage>
</organism>
<dbReference type="RefSeq" id="WP_166124803.1">
    <property type="nucleotide sequence ID" value="NZ_JAANOQ010000001.1"/>
</dbReference>
<dbReference type="EMBL" id="JACRUN010000001">
    <property type="protein sequence ID" value="MBC5833555.1"/>
    <property type="molecule type" value="Genomic_DNA"/>
</dbReference>
<reference evidence="2 3" key="1">
    <citation type="submission" date="2020-08" db="EMBL/GenBank/DDBJ databases">
        <title>Description of novel Flavobacterium F-408 isolate.</title>
        <authorList>
            <person name="Saticioglu I.B."/>
            <person name="Duman M."/>
            <person name="Altun S."/>
        </authorList>
    </citation>
    <scope>NUCLEOTIDE SEQUENCE [LARGE SCALE GENOMIC DNA]</scope>
    <source>
        <strain evidence="2 3">F-408</strain>
    </source>
</reference>
<sequence length="203" mass="22758">MDPIEKYIDSGILELYVLGMTSDEENIEISNLASLHIAIKNEIESIELALNGYAAEIAPEISPATKEWIMATIHYTERLQNGEEVANTPMLNKNSKIEDFDTWLKRDNMQAPDDYDALHAKIISATPEAKTLIVWLKYGAPPEEHTNEMEHFLIVEGTCDITIGDKVHHLVPGDYLSIPLHIDHDVKVTSITPCKVILQRVAA</sequence>